<organism evidence="1">
    <name type="scientific">bioreactor metagenome</name>
    <dbReference type="NCBI Taxonomy" id="1076179"/>
    <lineage>
        <taxon>unclassified sequences</taxon>
        <taxon>metagenomes</taxon>
        <taxon>ecological metagenomes</taxon>
    </lineage>
</organism>
<evidence type="ECO:0000313" key="1">
    <source>
        <dbReference type="EMBL" id="MPM43751.1"/>
    </source>
</evidence>
<dbReference type="AlphaFoldDB" id="A0A644ZV39"/>
<accession>A0A644ZV39</accession>
<comment type="caution">
    <text evidence="1">The sequence shown here is derived from an EMBL/GenBank/DDBJ whole genome shotgun (WGS) entry which is preliminary data.</text>
</comment>
<proteinExistence type="predicted"/>
<gene>
    <name evidence="1" type="ORF">SDC9_90428</name>
</gene>
<reference evidence="1" key="1">
    <citation type="submission" date="2019-08" db="EMBL/GenBank/DDBJ databases">
        <authorList>
            <person name="Kucharzyk K."/>
            <person name="Murdoch R.W."/>
            <person name="Higgins S."/>
            <person name="Loffler F."/>
        </authorList>
    </citation>
    <scope>NUCLEOTIDE SEQUENCE</scope>
</reference>
<dbReference type="EMBL" id="VSSQ01010220">
    <property type="protein sequence ID" value="MPM43751.1"/>
    <property type="molecule type" value="Genomic_DNA"/>
</dbReference>
<protein>
    <submittedName>
        <fullName evidence="1">Uncharacterized protein</fullName>
    </submittedName>
</protein>
<name>A0A644ZV39_9ZZZZ</name>
<sequence length="111" mass="11577">MDQGGAHGLVEGARSLVGQPEQRIGVADVVRGIGAPDGPGGHLDARHRAPGICRRRRSVAQHVQIRHQADRGEQGHVVNRTSPVPDRCTSWACERAPAAPAGCTSAPPTVG</sequence>